<evidence type="ECO:0000313" key="7">
    <source>
        <dbReference type="Proteomes" id="UP001489509"/>
    </source>
</evidence>
<dbReference type="InterPro" id="IPR011004">
    <property type="entry name" value="Trimer_LpxA-like_sf"/>
</dbReference>
<feature type="domain" description="Nucleotidyl transferase" evidence="3">
    <location>
        <begin position="2"/>
        <end position="236"/>
    </location>
</feature>
<accession>A0ABV1DZB3</accession>
<dbReference type="Gene3D" id="3.40.120.10">
    <property type="entry name" value="Alpha-D-Glucose-1,6-Bisphosphate, subunit A, domain 3"/>
    <property type="match status" value="1"/>
</dbReference>
<dbReference type="Pfam" id="PF00483">
    <property type="entry name" value="NTP_transferase"/>
    <property type="match status" value="1"/>
</dbReference>
<dbReference type="InterPro" id="IPR050486">
    <property type="entry name" value="Mannose-1P_guanyltransferase"/>
</dbReference>
<comment type="caution">
    <text evidence="6">The sequence shown here is derived from an EMBL/GenBank/DDBJ whole genome shotgun (WGS) entry which is preliminary data.</text>
</comment>
<dbReference type="Pfam" id="PF25087">
    <property type="entry name" value="GMPPB_C"/>
    <property type="match status" value="1"/>
</dbReference>
<dbReference type="PANTHER" id="PTHR22572">
    <property type="entry name" value="SUGAR-1-PHOSPHATE GUANYL TRANSFERASE"/>
    <property type="match status" value="1"/>
</dbReference>
<protein>
    <submittedName>
        <fullName evidence="6">Sugar phosphate nucleotidyltransferase</fullName>
    </submittedName>
</protein>
<dbReference type="Pfam" id="PF02878">
    <property type="entry name" value="PGM_PMM_I"/>
    <property type="match status" value="1"/>
</dbReference>
<dbReference type="EMBL" id="JBBMFD010000004">
    <property type="protein sequence ID" value="MEQ2439979.1"/>
    <property type="molecule type" value="Genomic_DNA"/>
</dbReference>
<dbReference type="Gene3D" id="3.90.550.10">
    <property type="entry name" value="Spore Coat Polysaccharide Biosynthesis Protein SpsA, Chain A"/>
    <property type="match status" value="1"/>
</dbReference>
<dbReference type="InterPro" id="IPR056729">
    <property type="entry name" value="GMPPB_C"/>
</dbReference>
<dbReference type="SUPFAM" id="SSF53738">
    <property type="entry name" value="Phosphoglucomutase, first 3 domains"/>
    <property type="match status" value="1"/>
</dbReference>
<dbReference type="Proteomes" id="UP001489509">
    <property type="component" value="Unassembled WGS sequence"/>
</dbReference>
<dbReference type="SUPFAM" id="SSF51161">
    <property type="entry name" value="Trimeric LpxA-like enzymes"/>
    <property type="match status" value="1"/>
</dbReference>
<keyword evidence="7" id="KW-1185">Reference proteome</keyword>
<gene>
    <name evidence="6" type="ORF">WMO26_03975</name>
</gene>
<dbReference type="SUPFAM" id="SSF53448">
    <property type="entry name" value="Nucleotide-diphospho-sugar transferases"/>
    <property type="match status" value="1"/>
</dbReference>
<name>A0ABV1DZB3_9FIRM</name>
<comment type="similarity">
    <text evidence="2">Belongs to the phosphohexose mutase family.</text>
</comment>
<dbReference type="Gene3D" id="2.160.10.10">
    <property type="entry name" value="Hexapeptide repeat proteins"/>
    <property type="match status" value="1"/>
</dbReference>
<comment type="similarity">
    <text evidence="1">Belongs to the transferase hexapeptide repeat family.</text>
</comment>
<sequence>MKAVIMAGGEGSRLRPLTCDLPKPMARLCGRPIFEYILDLLLQNDFDEAAVTLRYLPNAITRRFGSDGKTGRYREMDLTFVEEEQPLGTAGGVKNAAKGFDEPFLVISGDALCDFDLSAAMRFHQERGAAATILVKQVEDPREYGLVNYDRDGTVTGFLEKPDWAQASTDTANTGIYLLNPEILDLIPDRESYDFAKNLFPKLLSMGRTVCAYPCSGYWCDIGDLDTFLACQRDILNGKVRCVMPSKEATGIYCAGALPQGDYEIIPPVYLGEGITVGDGAVIGPNTVIEDGCRIGRSAKVKRAVLLRDCYLGDRAACTGALLCANSSVKRGASVYEGAALGAGAVVGEGATVRPGVRIWPGKRVEEGAVAAVNLQFGTVRSGFFDDDGVSGETGVEMTPEFMARFGAAVGTVLKGKTAAVCGLPDECSKMMKRALISGIQSTGAGVLDFGELFESALRYGTQLCGAQMGVFVSGGLKTRLALCTGQGLPLPRSMERDLDACMQRGEFSRCAYEEIREAEPVPGVLEQYKLALREYAPGGLSGMNAAVKSASPLAGRVLREVLFGLGCTVESGLQLHIGASGTRLAAADEETGYVWAEKVLTLCCWDEFQKGNDVALPYEAPRAIDRLAGREGRRVLRYLDCPTGACDKEARALAERQPWVRDGMMCAVKLLRMLKERKATLRELLDQIPGFSIAQKSIPWEGNPGRALKRLAGEGYRGDAAEGVLISTGKGKVLVRPAKRGKGFKILAEAANFETAMELCEGLQEAIFRQEAPKETPPLDL</sequence>
<feature type="domain" description="Alpha-D-phosphohexomutase alpha/beta/alpha" evidence="4">
    <location>
        <begin position="385"/>
        <end position="507"/>
    </location>
</feature>
<evidence type="ECO:0000259" key="4">
    <source>
        <dbReference type="Pfam" id="PF02878"/>
    </source>
</evidence>
<proteinExistence type="inferred from homology"/>
<dbReference type="InterPro" id="IPR005835">
    <property type="entry name" value="NTP_transferase_dom"/>
</dbReference>
<evidence type="ECO:0000259" key="5">
    <source>
        <dbReference type="Pfam" id="PF25087"/>
    </source>
</evidence>
<dbReference type="InterPro" id="IPR016055">
    <property type="entry name" value="A-D-PHexomutase_a/b/a-I/II/III"/>
</dbReference>
<evidence type="ECO:0000313" key="6">
    <source>
        <dbReference type="EMBL" id="MEQ2439979.1"/>
    </source>
</evidence>
<dbReference type="InterPro" id="IPR029044">
    <property type="entry name" value="Nucleotide-diphossugar_trans"/>
</dbReference>
<dbReference type="RefSeq" id="WP_349218295.1">
    <property type="nucleotide sequence ID" value="NZ_JBBMFD010000004.1"/>
</dbReference>
<dbReference type="CDD" id="cd04181">
    <property type="entry name" value="NTP_transferase"/>
    <property type="match status" value="1"/>
</dbReference>
<organism evidence="6 7">
    <name type="scientific">Solibaculum intestinale</name>
    <dbReference type="NCBI Taxonomy" id="3133165"/>
    <lineage>
        <taxon>Bacteria</taxon>
        <taxon>Bacillati</taxon>
        <taxon>Bacillota</taxon>
        <taxon>Clostridia</taxon>
        <taxon>Eubacteriales</taxon>
        <taxon>Oscillospiraceae</taxon>
        <taxon>Solibaculum</taxon>
    </lineage>
</organism>
<feature type="domain" description="Mannose-1-phosphate guanyltransferase C-terminal" evidence="5">
    <location>
        <begin position="265"/>
        <end position="368"/>
    </location>
</feature>
<evidence type="ECO:0000256" key="1">
    <source>
        <dbReference type="ARBA" id="ARBA00007274"/>
    </source>
</evidence>
<evidence type="ECO:0000256" key="2">
    <source>
        <dbReference type="ARBA" id="ARBA00010231"/>
    </source>
</evidence>
<dbReference type="InterPro" id="IPR005844">
    <property type="entry name" value="A-D-PHexomutase_a/b/a-I"/>
</dbReference>
<evidence type="ECO:0000259" key="3">
    <source>
        <dbReference type="Pfam" id="PF00483"/>
    </source>
</evidence>
<reference evidence="6 7" key="1">
    <citation type="submission" date="2024-03" db="EMBL/GenBank/DDBJ databases">
        <title>Human intestinal bacterial collection.</title>
        <authorList>
            <person name="Pauvert C."/>
            <person name="Hitch T.C.A."/>
            <person name="Clavel T."/>
        </authorList>
    </citation>
    <scope>NUCLEOTIDE SEQUENCE [LARGE SCALE GENOMIC DNA]</scope>
    <source>
        <strain evidence="6 7">CLA-JM-H44</strain>
    </source>
</reference>